<evidence type="ECO:0000313" key="2">
    <source>
        <dbReference type="EMBL" id="RYM14529.1"/>
    </source>
</evidence>
<protein>
    <submittedName>
        <fullName evidence="2">Uncharacterized protein</fullName>
    </submittedName>
</protein>
<dbReference type="Proteomes" id="UP000291572">
    <property type="component" value="Unassembled WGS sequence"/>
</dbReference>
<gene>
    <name evidence="2" type="ORF">EWH12_01905</name>
</gene>
<evidence type="ECO:0000256" key="1">
    <source>
        <dbReference type="SAM" id="MobiDB-lite"/>
    </source>
</evidence>
<comment type="caution">
    <text evidence="2">The sequence shown here is derived from an EMBL/GenBank/DDBJ whole genome shotgun (WGS) entry which is preliminary data.</text>
</comment>
<proteinExistence type="predicted"/>
<evidence type="ECO:0000313" key="3">
    <source>
        <dbReference type="Proteomes" id="UP000291572"/>
    </source>
</evidence>
<dbReference type="EMBL" id="SEOO01000002">
    <property type="protein sequence ID" value="RYM14529.1"/>
    <property type="molecule type" value="Genomic_DNA"/>
</dbReference>
<feature type="compositionally biased region" description="Basic and acidic residues" evidence="1">
    <location>
        <begin position="33"/>
        <end position="46"/>
    </location>
</feature>
<organism evidence="2 3">
    <name type="scientific">Sphingobium cupriresistens</name>
    <dbReference type="NCBI Taxonomy" id="1132417"/>
    <lineage>
        <taxon>Bacteria</taxon>
        <taxon>Pseudomonadati</taxon>
        <taxon>Pseudomonadota</taxon>
        <taxon>Alphaproteobacteria</taxon>
        <taxon>Sphingomonadales</taxon>
        <taxon>Sphingomonadaceae</taxon>
        <taxon>Sphingobium</taxon>
    </lineage>
</organism>
<feature type="region of interest" description="Disordered" evidence="1">
    <location>
        <begin position="1"/>
        <end position="49"/>
    </location>
</feature>
<accession>A0A8G2E1C7</accession>
<name>A0A8G2E1C7_9SPHN</name>
<sequence length="88" mass="9662">MDPRRQTVPPPRAALVCSGGEHSNIPPLQGSAEARDSAEGDHEVVEGCRPVESGTPLRRTLRARHLPFQGRIVICLRPEIFEARNTTP</sequence>
<dbReference type="AlphaFoldDB" id="A0A8G2E1C7"/>
<reference evidence="2 3" key="1">
    <citation type="submission" date="2019-02" db="EMBL/GenBank/DDBJ databases">
        <authorList>
            <person name="Feng G."/>
        </authorList>
    </citation>
    <scope>NUCLEOTIDE SEQUENCE [LARGE SCALE GENOMIC DNA]</scope>
    <source>
        <strain evidence="2 3">CCTCC AB 2011146</strain>
    </source>
</reference>